<evidence type="ECO:0000256" key="6">
    <source>
        <dbReference type="ARBA" id="ARBA00022989"/>
    </source>
</evidence>
<keyword evidence="11" id="KW-1185">Reference proteome</keyword>
<feature type="transmembrane region" description="Helical" evidence="8">
    <location>
        <begin position="50"/>
        <end position="69"/>
    </location>
</feature>
<dbReference type="Pfam" id="PF03600">
    <property type="entry name" value="CitMHS"/>
    <property type="match status" value="1"/>
</dbReference>
<gene>
    <name evidence="10" type="ORF">MOZ60_11005</name>
</gene>
<evidence type="ECO:0000259" key="9">
    <source>
        <dbReference type="Pfam" id="PF03600"/>
    </source>
</evidence>
<accession>A0AB35U7G0</accession>
<feature type="transmembrane region" description="Helical" evidence="8">
    <location>
        <begin position="216"/>
        <end position="234"/>
    </location>
</feature>
<name>A0AB35U7G0_9FIRM</name>
<feature type="transmembrane region" description="Helical" evidence="8">
    <location>
        <begin position="241"/>
        <end position="259"/>
    </location>
</feature>
<dbReference type="InterPro" id="IPR051475">
    <property type="entry name" value="Diverse_Ion_Transporter"/>
</dbReference>
<dbReference type="InterPro" id="IPR004680">
    <property type="entry name" value="Cit_transptr-like_dom"/>
</dbReference>
<dbReference type="Proteomes" id="UP001286174">
    <property type="component" value="Unassembled WGS sequence"/>
</dbReference>
<protein>
    <submittedName>
        <fullName evidence="10">Arsenic transporter</fullName>
    </submittedName>
</protein>
<keyword evidence="3" id="KW-0813">Transport</keyword>
<dbReference type="GO" id="GO:0005886">
    <property type="term" value="C:plasma membrane"/>
    <property type="evidence" value="ECO:0007669"/>
    <property type="project" value="UniProtKB-SubCell"/>
</dbReference>
<dbReference type="EMBL" id="JALBUR010000052">
    <property type="protein sequence ID" value="MDX8420607.1"/>
    <property type="molecule type" value="Genomic_DNA"/>
</dbReference>
<evidence type="ECO:0000313" key="11">
    <source>
        <dbReference type="Proteomes" id="UP001286174"/>
    </source>
</evidence>
<feature type="transmembrane region" description="Helical" evidence="8">
    <location>
        <begin position="25"/>
        <end position="43"/>
    </location>
</feature>
<dbReference type="PRINTS" id="PR00758">
    <property type="entry name" value="ARSENICPUMP"/>
</dbReference>
<comment type="similarity">
    <text evidence="2">Belongs to the CitM (TC 2.A.11) transporter family.</text>
</comment>
<evidence type="ECO:0000256" key="1">
    <source>
        <dbReference type="ARBA" id="ARBA00004651"/>
    </source>
</evidence>
<feature type="transmembrane region" description="Helical" evidence="8">
    <location>
        <begin position="279"/>
        <end position="301"/>
    </location>
</feature>
<dbReference type="GO" id="GO:0015105">
    <property type="term" value="F:arsenite transmembrane transporter activity"/>
    <property type="evidence" value="ECO:0007669"/>
    <property type="project" value="InterPro"/>
</dbReference>
<keyword evidence="6 8" id="KW-1133">Transmembrane helix</keyword>
<evidence type="ECO:0000256" key="2">
    <source>
        <dbReference type="ARBA" id="ARBA00009843"/>
    </source>
</evidence>
<feature type="transmembrane region" description="Helical" evidence="8">
    <location>
        <begin position="398"/>
        <end position="421"/>
    </location>
</feature>
<keyword evidence="4" id="KW-1003">Cell membrane</keyword>
<keyword evidence="5 8" id="KW-0812">Transmembrane</keyword>
<dbReference type="PANTHER" id="PTHR43568">
    <property type="entry name" value="P PROTEIN"/>
    <property type="match status" value="1"/>
</dbReference>
<feature type="transmembrane region" description="Helical" evidence="8">
    <location>
        <begin position="177"/>
        <end position="196"/>
    </location>
</feature>
<comment type="subcellular location">
    <subcellularLocation>
        <location evidence="1">Cell membrane</location>
        <topology evidence="1">Multi-pass membrane protein</topology>
    </subcellularLocation>
</comment>
<evidence type="ECO:0000256" key="5">
    <source>
        <dbReference type="ARBA" id="ARBA00022692"/>
    </source>
</evidence>
<dbReference type="PANTHER" id="PTHR43568:SF1">
    <property type="entry name" value="P PROTEIN"/>
    <property type="match status" value="1"/>
</dbReference>
<sequence>MVLALILFIIMYVFFLMPKTQEYRWLTALIFAAIFVLLGIMPLNKAMSSVNWNIILMLAGTMIVVELFIESKMPMRMAERLLHKLPSVQWAIVALAMFAGVVSAFVDNVATVLMVAPIGLAVAKKLNINPVPIIISIAVSSNLQGAATLVGDTTSILLGGYANMSFNDFFWFQGRPGICLSVELGALMTVPVLLWLFRKNKGAIDVEVETKVTDYVPSFLMIGVVAGLIIASQFENKPELTNGYICMAFAAAGMIYEWIHGENFDYKSVLAQVDVKTLLLLIGLFIVIGGITEAGVIDAIAKVFVKIGGRSVFGMYTLIVFASVIISAFVDNIPYVATMLPVVQGIAASMGIAPYVLYYGLLIGATLGGNLTPVGASANIAGIGILTKEGYHVSTSDFVKIGVPFTLIAVITGYLANWLIWGVL</sequence>
<dbReference type="AlphaFoldDB" id="A0AB35U7G0"/>
<evidence type="ECO:0000256" key="8">
    <source>
        <dbReference type="SAM" id="Phobius"/>
    </source>
</evidence>
<dbReference type="InterPro" id="IPR000802">
    <property type="entry name" value="Arsenical_pump_ArsB"/>
</dbReference>
<feature type="transmembrane region" description="Helical" evidence="8">
    <location>
        <begin position="89"/>
        <end position="116"/>
    </location>
</feature>
<reference evidence="10 11" key="1">
    <citation type="submission" date="2022-03" db="EMBL/GenBank/DDBJ databases">
        <title>Novel taxa within the pig intestine.</title>
        <authorList>
            <person name="Wylensek D."/>
            <person name="Bishof K."/>
            <person name="Afrizal A."/>
            <person name="Clavel T."/>
        </authorList>
    </citation>
    <scope>NUCLEOTIDE SEQUENCE [LARGE SCALE GENOMIC DNA]</scope>
    <source>
        <strain evidence="10 11">CLA-KB-P133</strain>
    </source>
</reference>
<evidence type="ECO:0000256" key="3">
    <source>
        <dbReference type="ARBA" id="ARBA00022448"/>
    </source>
</evidence>
<evidence type="ECO:0000256" key="4">
    <source>
        <dbReference type="ARBA" id="ARBA00022475"/>
    </source>
</evidence>
<organism evidence="10 11">
    <name type="scientific">Grylomicrobium aquisgranensis</name>
    <dbReference type="NCBI Taxonomy" id="2926318"/>
    <lineage>
        <taxon>Bacteria</taxon>
        <taxon>Bacillati</taxon>
        <taxon>Bacillota</taxon>
        <taxon>Erysipelotrichia</taxon>
        <taxon>Erysipelotrichales</taxon>
        <taxon>Erysipelotrichaceae</taxon>
        <taxon>Grylomicrobium</taxon>
    </lineage>
</organism>
<dbReference type="RefSeq" id="WP_370596715.1">
    <property type="nucleotide sequence ID" value="NZ_JALBUR010000052.1"/>
</dbReference>
<feature type="transmembrane region" description="Helical" evidence="8">
    <location>
        <begin position="313"/>
        <end position="337"/>
    </location>
</feature>
<keyword evidence="7 8" id="KW-0472">Membrane</keyword>
<feature type="transmembrane region" description="Helical" evidence="8">
    <location>
        <begin position="357"/>
        <end position="386"/>
    </location>
</feature>
<evidence type="ECO:0000313" key="10">
    <source>
        <dbReference type="EMBL" id="MDX8420607.1"/>
    </source>
</evidence>
<comment type="caution">
    <text evidence="10">The sequence shown here is derived from an EMBL/GenBank/DDBJ whole genome shotgun (WGS) entry which is preliminary data.</text>
</comment>
<evidence type="ECO:0000256" key="7">
    <source>
        <dbReference type="ARBA" id="ARBA00023136"/>
    </source>
</evidence>
<feature type="domain" description="Citrate transporter-like" evidence="9">
    <location>
        <begin position="13"/>
        <end position="363"/>
    </location>
</feature>
<proteinExistence type="inferred from homology"/>